<feature type="repeat" description="PPR" evidence="3">
    <location>
        <begin position="269"/>
        <end position="303"/>
    </location>
</feature>
<dbReference type="InterPro" id="IPR011990">
    <property type="entry name" value="TPR-like_helical_dom_sf"/>
</dbReference>
<sequence length="485" mass="55355">MEPHLLEPTNLRRSSSTFLTRTMRSIKLQGEHTHLTNQTIRCLQLSKRSSPSPQNGLQKDSKKDLSRILRTDAAIRNIERKANSKKYNRLWPKAVLEALDEAIRKNFWETALKIFGLLRMQHWYEPRCQTYTKLLMMLGKCKQPEQASVLFEIMLSDGLRPTVDVYTALVFAYGQSGLLDKAFSTVDDMKSVSECKPDAYTYSILISCCTKFYRFDLIEHVLNDMSCLGIECTTVTYNTLIHGYGKAEMFELMEETLMGMIESSSCLPDVFTLNSFIGAYGNSGQIDKMEKWYDEFQLMGIKPDIKTFNILIRSYGKSEMYDKMGSVIEFMEKRFYSPTIVTFNIVIEVFGKSGNVERMDAYFKKMKHQGMKPNSITYCSLVSAYSKAGLLKKVDSIMRQVRNSDVILDTPFFNCVISAYGQAGDVQRIGELFLEMKESKCVPDNVTFATMIQAYNAQGMIEAAQDLESKMITTRNYSGAKFIGC</sequence>
<feature type="repeat" description="PPR" evidence="3">
    <location>
        <begin position="339"/>
        <end position="373"/>
    </location>
</feature>
<dbReference type="RefSeq" id="XP_015897836.2">
    <property type="nucleotide sequence ID" value="XM_016042350.4"/>
</dbReference>
<dbReference type="InterPro" id="IPR044179">
    <property type="entry name" value="PPR5-like"/>
</dbReference>
<dbReference type="Pfam" id="PF01535">
    <property type="entry name" value="PPR"/>
    <property type="match status" value="2"/>
</dbReference>
<evidence type="ECO:0000256" key="2">
    <source>
        <dbReference type="ARBA" id="ARBA00022737"/>
    </source>
</evidence>
<accession>A0A6P6GLD9</accession>
<dbReference type="Pfam" id="PF13041">
    <property type="entry name" value="PPR_2"/>
    <property type="match status" value="4"/>
</dbReference>
<protein>
    <submittedName>
        <fullName evidence="5">pentatricopeptide repeat-containing protein At3g53170-like</fullName>
    </submittedName>
</protein>
<keyword evidence="2" id="KW-0677">Repeat</keyword>
<dbReference type="PANTHER" id="PTHR47874:SF6">
    <property type="entry name" value="PENTATRICOPEPTIDE REPEAT-CONTAINING PROTEIN"/>
    <property type="match status" value="1"/>
</dbReference>
<evidence type="ECO:0000256" key="3">
    <source>
        <dbReference type="PROSITE-ProRule" id="PRU00708"/>
    </source>
</evidence>
<feature type="compositionally biased region" description="Polar residues" evidence="4">
    <location>
        <begin position="45"/>
        <end position="58"/>
    </location>
</feature>
<feature type="repeat" description="PPR" evidence="3">
    <location>
        <begin position="127"/>
        <end position="161"/>
    </location>
</feature>
<name>A0A6P6GLD9_ZIZJJ</name>
<gene>
    <name evidence="5" type="primary">LOC107431441</name>
</gene>
<dbReference type="GeneID" id="107431441"/>
<evidence type="ECO:0000256" key="1">
    <source>
        <dbReference type="ARBA" id="ARBA00007626"/>
    </source>
</evidence>
<feature type="repeat" description="PPR" evidence="3">
    <location>
        <begin position="198"/>
        <end position="232"/>
    </location>
</feature>
<dbReference type="PROSITE" id="PS51375">
    <property type="entry name" value="PPR"/>
    <property type="match status" value="8"/>
</dbReference>
<evidence type="ECO:0000256" key="4">
    <source>
        <dbReference type="SAM" id="MobiDB-lite"/>
    </source>
</evidence>
<reference evidence="5" key="1">
    <citation type="submission" date="2022-04" db="UniProtKB">
        <authorList>
            <consortium name="RefSeq"/>
        </authorList>
    </citation>
    <scope>IDENTIFICATION</scope>
    <source>
        <tissue evidence="5">In vitro plantlets</tissue>
    </source>
</reference>
<proteinExistence type="inferred from homology"/>
<dbReference type="PANTHER" id="PTHR47874">
    <property type="entry name" value="EXPRESSED PROTEIN"/>
    <property type="match status" value="1"/>
</dbReference>
<evidence type="ECO:0000313" key="5">
    <source>
        <dbReference type="RefSeq" id="XP_015897836.1"/>
    </source>
</evidence>
<feature type="repeat" description="PPR" evidence="3">
    <location>
        <begin position="233"/>
        <end position="268"/>
    </location>
</feature>
<dbReference type="AlphaFoldDB" id="A0A6P6GLD9"/>
<dbReference type="Gene3D" id="1.25.40.10">
    <property type="entry name" value="Tetratricopeptide repeat domain"/>
    <property type="match status" value="3"/>
</dbReference>
<dbReference type="InterPro" id="IPR002885">
    <property type="entry name" value="PPR_rpt"/>
</dbReference>
<feature type="region of interest" description="Disordered" evidence="4">
    <location>
        <begin position="45"/>
        <end position="64"/>
    </location>
</feature>
<dbReference type="NCBIfam" id="TIGR00756">
    <property type="entry name" value="PPR"/>
    <property type="match status" value="9"/>
</dbReference>
<dbReference type="GO" id="GO:0003729">
    <property type="term" value="F:mRNA binding"/>
    <property type="evidence" value="ECO:0007669"/>
    <property type="project" value="InterPro"/>
</dbReference>
<dbReference type="RefSeq" id="XP_015897836.1">
    <property type="nucleotide sequence ID" value="XM_016042350.2"/>
</dbReference>
<comment type="similarity">
    <text evidence="1">Belongs to the PPR family. P subfamily.</text>
</comment>
<organism evidence="5">
    <name type="scientific">Ziziphus jujuba</name>
    <name type="common">Chinese jujube</name>
    <name type="synonym">Ziziphus sativa</name>
    <dbReference type="NCBI Taxonomy" id="326968"/>
    <lineage>
        <taxon>Eukaryota</taxon>
        <taxon>Viridiplantae</taxon>
        <taxon>Streptophyta</taxon>
        <taxon>Embryophyta</taxon>
        <taxon>Tracheophyta</taxon>
        <taxon>Spermatophyta</taxon>
        <taxon>Magnoliopsida</taxon>
        <taxon>eudicotyledons</taxon>
        <taxon>Gunneridae</taxon>
        <taxon>Pentapetalae</taxon>
        <taxon>rosids</taxon>
        <taxon>fabids</taxon>
        <taxon>Rosales</taxon>
        <taxon>Rhamnaceae</taxon>
        <taxon>Paliureae</taxon>
        <taxon>Ziziphus</taxon>
    </lineage>
</organism>
<feature type="repeat" description="PPR" evidence="3">
    <location>
        <begin position="304"/>
        <end position="338"/>
    </location>
</feature>
<feature type="repeat" description="PPR" evidence="3">
    <location>
        <begin position="374"/>
        <end position="408"/>
    </location>
</feature>
<feature type="repeat" description="PPR" evidence="3">
    <location>
        <begin position="409"/>
        <end position="443"/>
    </location>
</feature>